<dbReference type="Gene3D" id="3.40.30.10">
    <property type="entry name" value="Glutaredoxin"/>
    <property type="match status" value="1"/>
</dbReference>
<name>A0A6C0D5L0_9ZZZZ</name>
<dbReference type="InterPro" id="IPR036249">
    <property type="entry name" value="Thioredoxin-like_sf"/>
</dbReference>
<evidence type="ECO:0000313" key="2">
    <source>
        <dbReference type="EMBL" id="QHT11831.1"/>
    </source>
</evidence>
<dbReference type="EMBL" id="MN739538">
    <property type="protein sequence ID" value="QHT11831.1"/>
    <property type="molecule type" value="Genomic_DNA"/>
</dbReference>
<feature type="domain" description="Thioredoxin" evidence="1">
    <location>
        <begin position="22"/>
        <end position="83"/>
    </location>
</feature>
<dbReference type="Pfam" id="PF00085">
    <property type="entry name" value="Thioredoxin"/>
    <property type="match status" value="1"/>
</dbReference>
<protein>
    <recommendedName>
        <fullName evidence="1">Thioredoxin domain-containing protein</fullName>
    </recommendedName>
</protein>
<evidence type="ECO:0000259" key="1">
    <source>
        <dbReference type="Pfam" id="PF00085"/>
    </source>
</evidence>
<sequence length="152" mass="17281">MNPFIDKLLGNVPSTPKPTAIVPHKNTFVIGKIYADWCGHCTALAPKWNKLTKLLRKKIPKRQLIISSIESENVDNGLSTLNQTYLSNSDEKVAVQGGYPTIFKVVNNTIYYYEGPRELAPMLKWALTGVPRYQQSKKNGRARKNKTRKNRH</sequence>
<accession>A0A6C0D5L0</accession>
<dbReference type="AlphaFoldDB" id="A0A6C0D5L0"/>
<dbReference type="SUPFAM" id="SSF52833">
    <property type="entry name" value="Thioredoxin-like"/>
    <property type="match status" value="1"/>
</dbReference>
<reference evidence="2" key="1">
    <citation type="journal article" date="2020" name="Nature">
        <title>Giant virus diversity and host interactions through global metagenomics.</title>
        <authorList>
            <person name="Schulz F."/>
            <person name="Roux S."/>
            <person name="Paez-Espino D."/>
            <person name="Jungbluth S."/>
            <person name="Walsh D.A."/>
            <person name="Denef V.J."/>
            <person name="McMahon K.D."/>
            <person name="Konstantinidis K.T."/>
            <person name="Eloe-Fadrosh E.A."/>
            <person name="Kyrpides N.C."/>
            <person name="Woyke T."/>
        </authorList>
    </citation>
    <scope>NUCLEOTIDE SEQUENCE</scope>
    <source>
        <strain evidence="2">GVMAG-M-3300023174-124</strain>
    </source>
</reference>
<proteinExistence type="predicted"/>
<organism evidence="2">
    <name type="scientific">viral metagenome</name>
    <dbReference type="NCBI Taxonomy" id="1070528"/>
    <lineage>
        <taxon>unclassified sequences</taxon>
        <taxon>metagenomes</taxon>
        <taxon>organismal metagenomes</taxon>
    </lineage>
</organism>
<dbReference type="CDD" id="cd02961">
    <property type="entry name" value="PDI_a_family"/>
    <property type="match status" value="1"/>
</dbReference>
<dbReference type="InterPro" id="IPR013766">
    <property type="entry name" value="Thioredoxin_domain"/>
</dbReference>